<evidence type="ECO:0000313" key="4">
    <source>
        <dbReference type="Proteomes" id="UP000602198"/>
    </source>
</evidence>
<accession>A0ABS1M0R8</accession>
<dbReference type="Pfam" id="PF01243">
    <property type="entry name" value="PNPOx_N"/>
    <property type="match status" value="1"/>
</dbReference>
<evidence type="ECO:0000259" key="2">
    <source>
        <dbReference type="Pfam" id="PF01243"/>
    </source>
</evidence>
<sequence length="153" mass="17119">MSPSENIAKLTEHLTAHRRARIAQRLHDDQIAWLSTVRPDGRPETVAVWFLLLEDGTLVVYSQPNKVKLRNIATNPNVALALDDSDLGRDVVRIEGTARYDATVSPLDELPAYVAKYAERIDLLFGTPRAFADMFSEPIVITPTRVHSIDSEI</sequence>
<evidence type="ECO:0000256" key="1">
    <source>
        <dbReference type="ARBA" id="ARBA00023002"/>
    </source>
</evidence>
<dbReference type="NCBIfam" id="TIGR03667">
    <property type="entry name" value="Rv3369"/>
    <property type="match status" value="1"/>
</dbReference>
<keyword evidence="1 3" id="KW-0560">Oxidoreductase</keyword>
<dbReference type="EMBL" id="JAERRJ010000002">
    <property type="protein sequence ID" value="MBL1073650.1"/>
    <property type="molecule type" value="Genomic_DNA"/>
</dbReference>
<dbReference type="GO" id="GO:0016491">
    <property type="term" value="F:oxidoreductase activity"/>
    <property type="evidence" value="ECO:0007669"/>
    <property type="project" value="UniProtKB-KW"/>
</dbReference>
<protein>
    <submittedName>
        <fullName evidence="3">TIGR03667 family PPOX class F420-dependent oxidoreductase</fullName>
        <ecNumber evidence="3">1.-.-.-</ecNumber>
    </submittedName>
</protein>
<proteinExistence type="predicted"/>
<gene>
    <name evidence="3" type="ORF">JK358_04520</name>
</gene>
<dbReference type="Proteomes" id="UP000602198">
    <property type="component" value="Unassembled WGS sequence"/>
</dbReference>
<keyword evidence="4" id="KW-1185">Reference proteome</keyword>
<dbReference type="RefSeq" id="WP_201943952.1">
    <property type="nucleotide sequence ID" value="NZ_JAERRJ010000002.1"/>
</dbReference>
<feature type="domain" description="Pyridoxamine 5'-phosphate oxidase N-terminal" evidence="2">
    <location>
        <begin position="21"/>
        <end position="126"/>
    </location>
</feature>
<name>A0ABS1M0R8_9NOCA</name>
<evidence type="ECO:0000313" key="3">
    <source>
        <dbReference type="EMBL" id="MBL1073650.1"/>
    </source>
</evidence>
<comment type="caution">
    <text evidence="3">The sequence shown here is derived from an EMBL/GenBank/DDBJ whole genome shotgun (WGS) entry which is preliminary data.</text>
</comment>
<organism evidence="3 4">
    <name type="scientific">Nocardia acididurans</name>
    <dbReference type="NCBI Taxonomy" id="2802282"/>
    <lineage>
        <taxon>Bacteria</taxon>
        <taxon>Bacillati</taxon>
        <taxon>Actinomycetota</taxon>
        <taxon>Actinomycetes</taxon>
        <taxon>Mycobacteriales</taxon>
        <taxon>Nocardiaceae</taxon>
        <taxon>Nocardia</taxon>
    </lineage>
</organism>
<dbReference type="InterPro" id="IPR019966">
    <property type="entry name" value="F420-dep_enz_PPOX_Rv3369"/>
</dbReference>
<dbReference type="Gene3D" id="2.30.110.10">
    <property type="entry name" value="Electron Transport, Fmn-binding Protein, Chain A"/>
    <property type="match status" value="1"/>
</dbReference>
<dbReference type="InterPro" id="IPR052019">
    <property type="entry name" value="F420H2_bilvrd_red/Heme_oxyg"/>
</dbReference>
<dbReference type="EC" id="1.-.-.-" evidence="3"/>
<dbReference type="InterPro" id="IPR012349">
    <property type="entry name" value="Split_barrel_FMN-bd"/>
</dbReference>
<reference evidence="3 4" key="1">
    <citation type="submission" date="2021-01" db="EMBL/GenBank/DDBJ databases">
        <title>WGS of actinomycetes isolated from Thailand.</title>
        <authorList>
            <person name="Thawai C."/>
        </authorList>
    </citation>
    <scope>NUCLEOTIDE SEQUENCE [LARGE SCALE GENOMIC DNA]</scope>
    <source>
        <strain evidence="3 4">LPG 2</strain>
    </source>
</reference>
<dbReference type="PANTHER" id="PTHR35176:SF4">
    <property type="entry name" value="PYRIDOXAMINE 5'-PHOSPHATE OXIDASE-RELATED FMN-BINDING"/>
    <property type="match status" value="1"/>
</dbReference>
<dbReference type="SUPFAM" id="SSF50475">
    <property type="entry name" value="FMN-binding split barrel"/>
    <property type="match status" value="1"/>
</dbReference>
<dbReference type="PANTHER" id="PTHR35176">
    <property type="entry name" value="HEME OXYGENASE HI_0854-RELATED"/>
    <property type="match status" value="1"/>
</dbReference>
<dbReference type="InterPro" id="IPR011576">
    <property type="entry name" value="Pyridox_Oxase_N"/>
</dbReference>